<keyword evidence="1" id="KW-1133">Transmembrane helix</keyword>
<evidence type="ECO:0000256" key="1">
    <source>
        <dbReference type="SAM" id="Phobius"/>
    </source>
</evidence>
<keyword evidence="3" id="KW-1185">Reference proteome</keyword>
<reference evidence="2 3" key="1">
    <citation type="submission" date="2016-08" db="EMBL/GenBank/DDBJ databases">
        <title>A Parts List for Fungal Cellulosomes Revealed by Comparative Genomics.</title>
        <authorList>
            <consortium name="DOE Joint Genome Institute"/>
            <person name="Haitjema C.H."/>
            <person name="Gilmore S.P."/>
            <person name="Henske J.K."/>
            <person name="Solomon K.V."/>
            <person name="De Groot R."/>
            <person name="Kuo A."/>
            <person name="Mondo S.J."/>
            <person name="Salamov A.A."/>
            <person name="Labutti K."/>
            <person name="Zhao Z."/>
            <person name="Chiniquy J."/>
            <person name="Barry K."/>
            <person name="Brewer H.M."/>
            <person name="Purvine S.O."/>
            <person name="Wright A.T."/>
            <person name="Boxma B."/>
            <person name="Van Alen T."/>
            <person name="Hackstein J.H."/>
            <person name="Baker S.E."/>
            <person name="Grigoriev I.V."/>
            <person name="O'Malley M.A."/>
        </authorList>
    </citation>
    <scope>NUCLEOTIDE SEQUENCE [LARGE SCALE GENOMIC DNA]</scope>
    <source>
        <strain evidence="2 3">G1</strain>
    </source>
</reference>
<name>A0A1Y1ZI51_9FUNG</name>
<sequence>MDSDTPLNFVTTITSKRSRISNQREADANFGNFSNSYDDEFCRITIENNHLKQQIMSKDSLINKLMDENRILLMKWVIYKNLNDINYIPSIIPNLYDVENNTVEVNHHSSSLTINIHFNTFVNQCKRASPRLNILYINDRGFSKYKQKYIFNCLLYIYDIILISETWFINYIELFKNPNLLASSPIKEKRGK</sequence>
<keyword evidence="1" id="KW-0812">Transmembrane</keyword>
<keyword evidence="1" id="KW-0472">Membrane</keyword>
<accession>A0A1Y1ZI51</accession>
<evidence type="ECO:0000313" key="3">
    <source>
        <dbReference type="Proteomes" id="UP000193920"/>
    </source>
</evidence>
<protein>
    <submittedName>
        <fullName evidence="2">Uncharacterized protein</fullName>
    </submittedName>
</protein>
<feature type="transmembrane region" description="Helical" evidence="1">
    <location>
        <begin position="149"/>
        <end position="169"/>
    </location>
</feature>
<organism evidence="2 3">
    <name type="scientific">Neocallimastix californiae</name>
    <dbReference type="NCBI Taxonomy" id="1754190"/>
    <lineage>
        <taxon>Eukaryota</taxon>
        <taxon>Fungi</taxon>
        <taxon>Fungi incertae sedis</taxon>
        <taxon>Chytridiomycota</taxon>
        <taxon>Chytridiomycota incertae sedis</taxon>
        <taxon>Neocallimastigomycetes</taxon>
        <taxon>Neocallimastigales</taxon>
        <taxon>Neocallimastigaceae</taxon>
        <taxon>Neocallimastix</taxon>
    </lineage>
</organism>
<dbReference type="AlphaFoldDB" id="A0A1Y1ZI51"/>
<gene>
    <name evidence="2" type="ORF">LY90DRAFT_518795</name>
</gene>
<dbReference type="EMBL" id="MCOG01000401">
    <property type="protein sequence ID" value="ORY09940.1"/>
    <property type="molecule type" value="Genomic_DNA"/>
</dbReference>
<dbReference type="Proteomes" id="UP000193920">
    <property type="component" value="Unassembled WGS sequence"/>
</dbReference>
<comment type="caution">
    <text evidence="2">The sequence shown here is derived from an EMBL/GenBank/DDBJ whole genome shotgun (WGS) entry which is preliminary data.</text>
</comment>
<evidence type="ECO:0000313" key="2">
    <source>
        <dbReference type="EMBL" id="ORY09940.1"/>
    </source>
</evidence>
<proteinExistence type="predicted"/>